<dbReference type="InterPro" id="IPR045864">
    <property type="entry name" value="aa-tRNA-synth_II/BPL/LPL"/>
</dbReference>
<evidence type="ECO:0000259" key="15">
    <source>
        <dbReference type="PROSITE" id="PS51447"/>
    </source>
</evidence>
<feature type="domain" description="FDX-ACB" evidence="15">
    <location>
        <begin position="351"/>
        <end position="441"/>
    </location>
</feature>
<comment type="similarity">
    <text evidence="2">Belongs to the class-II aminoacyl-tRNA synthetase family.</text>
</comment>
<reference evidence="16" key="1">
    <citation type="submission" date="2015-07" db="EMBL/GenBank/DDBJ databases">
        <title>Transcriptome Assembly of Anthurium amnicola.</title>
        <authorList>
            <person name="Suzuki J."/>
        </authorList>
    </citation>
    <scope>NUCLEOTIDE SEQUENCE</scope>
</reference>
<evidence type="ECO:0000256" key="9">
    <source>
        <dbReference type="ARBA" id="ARBA00023128"/>
    </source>
</evidence>
<dbReference type="Pfam" id="PF03147">
    <property type="entry name" value="FDX-ACB"/>
    <property type="match status" value="1"/>
</dbReference>
<evidence type="ECO:0000256" key="10">
    <source>
        <dbReference type="ARBA" id="ARBA00023146"/>
    </source>
</evidence>
<dbReference type="InterPro" id="IPR006195">
    <property type="entry name" value="aa-tRNA-synth_II"/>
</dbReference>
<evidence type="ECO:0000259" key="14">
    <source>
        <dbReference type="PROSITE" id="PS50862"/>
    </source>
</evidence>
<gene>
    <name evidence="16" type="primary">At3g58140_5</name>
    <name evidence="16" type="ORF">g.28824</name>
</gene>
<dbReference type="FunFam" id="3.30.930.10:FF:000082">
    <property type="entry name" value="Phenylalanine--tRNA ligase chloroplastic/mitochondrial"/>
    <property type="match status" value="1"/>
</dbReference>
<comment type="function">
    <text evidence="13">Is responsible for the charging of tRNA(Phe) with phenylalanine in mitochondrial translation.</text>
</comment>
<evidence type="ECO:0000313" key="16">
    <source>
        <dbReference type="EMBL" id="JAT44057.1"/>
    </source>
</evidence>
<dbReference type="SUPFAM" id="SSF54991">
    <property type="entry name" value="Anticodon-binding domain of PheRS"/>
    <property type="match status" value="1"/>
</dbReference>
<dbReference type="InterPro" id="IPR036690">
    <property type="entry name" value="Fdx_antiC-bd_sf"/>
</dbReference>
<dbReference type="GO" id="GO:0005759">
    <property type="term" value="C:mitochondrial matrix"/>
    <property type="evidence" value="ECO:0007669"/>
    <property type="project" value="UniProtKB-SubCell"/>
</dbReference>
<sequence length="441" mass="50727">MAAGSIIHSSLRRPSSLLRHHYHRHHHFRTFALSIPFPSSAPPPPSFSSFSSSSLRKKSRRPPVAALLELGGVKIVREDVVREGDPTNNVPDTIFSKLGLQLHRRDNHPLGILKNAIYDYFDVNCSGKFVKFDDLCPIVSVRQNFDDVLVPADHVSRSYNDTYYVDAQTVLRCHTSAHQAELLRKGHNHFLVTGDVYRRDSIDSTHYPVFHQMEGFRVFSSDEWLALGMDATSYAAMDLKKSLEGLARHLFGAVEMRWVDTYFPFTNPSFELEIYFQEKWMEVLGCGVTEQEILKRSGRMDNVAWAFGLGLERLAMVLFEIPDIRLFWSTDERFTSQFSEAQLGVKFKPFSKFPPCYKDISFWISDSFTENNLCEIVRGIAGDLVEEVQLIDNFTNKKGMTSHCYRIAYRSMERSLTDEEINQFQWSVRDAVQNKLNVVLR</sequence>
<dbReference type="PROSITE" id="PS50862">
    <property type="entry name" value="AA_TRNA_LIGASE_II"/>
    <property type="match status" value="1"/>
</dbReference>
<evidence type="ECO:0000256" key="4">
    <source>
        <dbReference type="ARBA" id="ARBA00022598"/>
    </source>
</evidence>
<evidence type="ECO:0000256" key="12">
    <source>
        <dbReference type="ARBA" id="ARBA00049255"/>
    </source>
</evidence>
<dbReference type="Gene3D" id="3.30.70.380">
    <property type="entry name" value="Ferrodoxin-fold anticodon-binding domain"/>
    <property type="match status" value="1"/>
</dbReference>
<dbReference type="GO" id="GO:0004826">
    <property type="term" value="F:phenylalanine-tRNA ligase activity"/>
    <property type="evidence" value="ECO:0007669"/>
    <property type="project" value="UniProtKB-EC"/>
</dbReference>
<dbReference type="EC" id="6.1.1.20" evidence="3"/>
<dbReference type="InterPro" id="IPR005121">
    <property type="entry name" value="Fdx_antiC-bd"/>
</dbReference>
<dbReference type="GO" id="GO:0006432">
    <property type="term" value="P:phenylalanyl-tRNA aminoacylation"/>
    <property type="evidence" value="ECO:0007669"/>
    <property type="project" value="TreeGrafter"/>
</dbReference>
<dbReference type="SUPFAM" id="SSF55681">
    <property type="entry name" value="Class II aaRS and biotin synthetases"/>
    <property type="match status" value="1"/>
</dbReference>
<dbReference type="GO" id="GO:0000049">
    <property type="term" value="F:tRNA binding"/>
    <property type="evidence" value="ECO:0007669"/>
    <property type="project" value="InterPro"/>
</dbReference>
<dbReference type="PROSITE" id="PS51447">
    <property type="entry name" value="FDX_ACB"/>
    <property type="match status" value="1"/>
</dbReference>
<dbReference type="EMBL" id="GDJX01023879">
    <property type="protein sequence ID" value="JAT44057.1"/>
    <property type="molecule type" value="Transcribed_RNA"/>
</dbReference>
<evidence type="ECO:0000256" key="2">
    <source>
        <dbReference type="ARBA" id="ARBA00008226"/>
    </source>
</evidence>
<proteinExistence type="inferred from homology"/>
<keyword evidence="4 16" id="KW-0436">Ligase</keyword>
<keyword evidence="7" id="KW-0648">Protein biosynthesis</keyword>
<accession>A0A1D1XNW8</accession>
<organism evidence="16">
    <name type="scientific">Anthurium amnicola</name>
    <dbReference type="NCBI Taxonomy" id="1678845"/>
    <lineage>
        <taxon>Eukaryota</taxon>
        <taxon>Viridiplantae</taxon>
        <taxon>Streptophyta</taxon>
        <taxon>Embryophyta</taxon>
        <taxon>Tracheophyta</taxon>
        <taxon>Spermatophyta</taxon>
        <taxon>Magnoliopsida</taxon>
        <taxon>Liliopsida</taxon>
        <taxon>Araceae</taxon>
        <taxon>Pothoideae</taxon>
        <taxon>Potheae</taxon>
        <taxon>Anthurium</taxon>
    </lineage>
</organism>
<comment type="catalytic activity">
    <reaction evidence="12">
        <text>tRNA(Phe) + L-phenylalanine + ATP = L-phenylalanyl-tRNA(Phe) + AMP + diphosphate + H(+)</text>
        <dbReference type="Rhea" id="RHEA:19413"/>
        <dbReference type="Rhea" id="RHEA-COMP:9668"/>
        <dbReference type="Rhea" id="RHEA-COMP:9699"/>
        <dbReference type="ChEBI" id="CHEBI:15378"/>
        <dbReference type="ChEBI" id="CHEBI:30616"/>
        <dbReference type="ChEBI" id="CHEBI:33019"/>
        <dbReference type="ChEBI" id="CHEBI:58095"/>
        <dbReference type="ChEBI" id="CHEBI:78442"/>
        <dbReference type="ChEBI" id="CHEBI:78531"/>
        <dbReference type="ChEBI" id="CHEBI:456215"/>
        <dbReference type="EC" id="6.1.1.20"/>
    </reaction>
</comment>
<evidence type="ECO:0000256" key="7">
    <source>
        <dbReference type="ARBA" id="ARBA00022917"/>
    </source>
</evidence>
<dbReference type="InterPro" id="IPR002319">
    <property type="entry name" value="Phenylalanyl-tRNA_Synthase"/>
</dbReference>
<evidence type="ECO:0000256" key="8">
    <source>
        <dbReference type="ARBA" id="ARBA00022946"/>
    </source>
</evidence>
<keyword evidence="5" id="KW-0547">Nucleotide-binding</keyword>
<keyword evidence="8" id="KW-0809">Transit peptide</keyword>
<dbReference type="Pfam" id="PF01409">
    <property type="entry name" value="tRNA-synt_2d"/>
    <property type="match status" value="1"/>
</dbReference>
<dbReference type="PANTHER" id="PTHR11538:SF41">
    <property type="entry name" value="PHENYLALANINE--TRNA LIGASE, MITOCHONDRIAL"/>
    <property type="match status" value="1"/>
</dbReference>
<dbReference type="Gene3D" id="3.30.930.10">
    <property type="entry name" value="Bira Bifunctional Protein, Domain 2"/>
    <property type="match status" value="2"/>
</dbReference>
<evidence type="ECO:0000256" key="5">
    <source>
        <dbReference type="ARBA" id="ARBA00022741"/>
    </source>
</evidence>
<evidence type="ECO:0000256" key="13">
    <source>
        <dbReference type="ARBA" id="ARBA00057761"/>
    </source>
</evidence>
<evidence type="ECO:0000256" key="3">
    <source>
        <dbReference type="ARBA" id="ARBA00012814"/>
    </source>
</evidence>
<dbReference type="SMART" id="SM00896">
    <property type="entry name" value="FDX-ACB"/>
    <property type="match status" value="1"/>
</dbReference>
<keyword evidence="10" id="KW-0030">Aminoacyl-tRNA synthetase</keyword>
<protein>
    <recommendedName>
        <fullName evidence="3">phenylalanine--tRNA ligase</fullName>
        <ecNumber evidence="3">6.1.1.20</ecNumber>
    </recommendedName>
    <alternativeName>
        <fullName evidence="11">Phenylalanyl-tRNA synthetase</fullName>
    </alternativeName>
</protein>
<comment type="subcellular location">
    <subcellularLocation>
        <location evidence="1">Mitochondrion matrix</location>
    </subcellularLocation>
</comment>
<keyword evidence="9" id="KW-0496">Mitochondrion</keyword>
<dbReference type="CDD" id="cd00496">
    <property type="entry name" value="PheRS_alpha_core"/>
    <property type="match status" value="1"/>
</dbReference>
<keyword evidence="6" id="KW-0067">ATP-binding</keyword>
<evidence type="ECO:0000256" key="6">
    <source>
        <dbReference type="ARBA" id="ARBA00022840"/>
    </source>
</evidence>
<dbReference type="FunFam" id="3.30.930.10:FF:000080">
    <property type="entry name" value="phenylalanine--tRNA ligase, chloroplastic/mitochondrial"/>
    <property type="match status" value="1"/>
</dbReference>
<dbReference type="PANTHER" id="PTHR11538">
    <property type="entry name" value="PHENYLALANYL-TRNA SYNTHETASE"/>
    <property type="match status" value="1"/>
</dbReference>
<name>A0A1D1XNW8_9ARAE</name>
<feature type="domain" description="Aminoacyl-transfer RNA synthetases class-II family profile" evidence="14">
    <location>
        <begin position="194"/>
        <end position="349"/>
    </location>
</feature>
<evidence type="ECO:0000256" key="11">
    <source>
        <dbReference type="ARBA" id="ARBA00031194"/>
    </source>
</evidence>
<dbReference type="FunFam" id="3.30.70.380:FF:000003">
    <property type="entry name" value="Phenylalanine--tRNA ligase chloroplastic/mitochondrial"/>
    <property type="match status" value="1"/>
</dbReference>
<evidence type="ECO:0000256" key="1">
    <source>
        <dbReference type="ARBA" id="ARBA00004305"/>
    </source>
</evidence>
<dbReference type="AlphaFoldDB" id="A0A1D1XNW8"/>
<dbReference type="GO" id="GO:0005524">
    <property type="term" value="F:ATP binding"/>
    <property type="evidence" value="ECO:0007669"/>
    <property type="project" value="UniProtKB-KW"/>
</dbReference>